<protein>
    <recommendedName>
        <fullName evidence="7">C2H2-type domain-containing protein</fullName>
    </recommendedName>
</protein>
<dbReference type="GO" id="GO:0008270">
    <property type="term" value="F:zinc ion binding"/>
    <property type="evidence" value="ECO:0007669"/>
    <property type="project" value="UniProtKB-KW"/>
</dbReference>
<comment type="caution">
    <text evidence="8">The sequence shown here is derived from an EMBL/GenBank/DDBJ whole genome shotgun (WGS) entry which is preliminary data.</text>
</comment>
<feature type="domain" description="C2H2-type" evidence="7">
    <location>
        <begin position="196"/>
        <end position="223"/>
    </location>
</feature>
<dbReference type="PROSITE" id="PS50157">
    <property type="entry name" value="ZINC_FINGER_C2H2_2"/>
    <property type="match status" value="11"/>
</dbReference>
<sequence length="580" mass="66932">MASKRRNMFHKNKTQETTENDQQIQDAEDRRTQNLDIKGEVYVGLSSPREAPCSEDDTGCASHEVEAVLKEEGSWYNLYFMTKRYIYSGLSSLALSWSVRTGCDFGVIADCRDRRWFRPTDPQRETTDYAKGDDGEKLFGCTQCEYRGNRLVNLKNHIKRTHSSEKPYACDQCDYRSSQATTLKRHKLVHTGQKPFSCDKCDYRASELSNLRRHKRAHTGEKPFQCDRCDYRTNLLTSLKGHTRTHTGEKPFMCDQCDYRASHLSSLKTHTRTHTGEKIFMCDRCEYKSSHLANLKNHARTHTGEKPFRCEQCDYRSGHLSSLKSHVRTHTGEKPFMCEQCDYRTGKSSTLKRHTRTHTGEKPFTCDRCDFRTSLLTSLKSHTRTHTGEKPFQCDRCDYRTSLLTSLKGHVRTHTGEKPFTCDRCDYRSGHLGSLKSHVKTHAGRLTVWPWGLTNPQTPVHHNTIAVPVCTPHHATCVLDTLRGPPPFHTGWEVQLKAGGVARQCTPTQQNQMTNTPQYKLDFVTLHPQIFTKLKEFSDRKYFSDDEGVKETVEKWLSEEGIKGPVPRLEMHRRCDYVEK</sequence>
<gene>
    <name evidence="8" type="ORF">AAG570_007052</name>
</gene>
<evidence type="ECO:0000256" key="6">
    <source>
        <dbReference type="SAM" id="MobiDB-lite"/>
    </source>
</evidence>
<evidence type="ECO:0000256" key="5">
    <source>
        <dbReference type="PROSITE-ProRule" id="PRU00042"/>
    </source>
</evidence>
<feature type="domain" description="C2H2-type" evidence="7">
    <location>
        <begin position="168"/>
        <end position="195"/>
    </location>
</feature>
<dbReference type="FunFam" id="3.30.160.60:FF:000882">
    <property type="entry name" value="Predicted gene, 21060"/>
    <property type="match status" value="4"/>
</dbReference>
<dbReference type="AlphaFoldDB" id="A0ABD0XUP4"/>
<proteinExistence type="predicted"/>
<evidence type="ECO:0000256" key="1">
    <source>
        <dbReference type="ARBA" id="ARBA00022723"/>
    </source>
</evidence>
<keyword evidence="3 5" id="KW-0863">Zinc-finger</keyword>
<dbReference type="FunFam" id="3.30.160.60:FF:001573">
    <property type="entry name" value="Zinc finger protein 407"/>
    <property type="match status" value="1"/>
</dbReference>
<dbReference type="Gene3D" id="3.30.160.60">
    <property type="entry name" value="Classic Zinc Finger"/>
    <property type="match status" value="11"/>
</dbReference>
<reference evidence="8 9" key="1">
    <citation type="submission" date="2024-07" db="EMBL/GenBank/DDBJ databases">
        <title>Chromosome-level genome assembly of the water stick insect Ranatra chinensis (Heteroptera: Nepidae).</title>
        <authorList>
            <person name="Liu X."/>
        </authorList>
    </citation>
    <scope>NUCLEOTIDE SEQUENCE [LARGE SCALE GENOMIC DNA]</scope>
    <source>
        <strain evidence="8">Cailab_2021Rc</strain>
        <tissue evidence="8">Muscle</tissue>
    </source>
</reference>
<dbReference type="PANTHER" id="PTHR24408">
    <property type="entry name" value="ZINC FINGER PROTEIN"/>
    <property type="match status" value="1"/>
</dbReference>
<evidence type="ECO:0000313" key="9">
    <source>
        <dbReference type="Proteomes" id="UP001558652"/>
    </source>
</evidence>
<dbReference type="InterPro" id="IPR013087">
    <property type="entry name" value="Znf_C2H2_type"/>
</dbReference>
<keyword evidence="1" id="KW-0479">Metal-binding</keyword>
<evidence type="ECO:0000256" key="2">
    <source>
        <dbReference type="ARBA" id="ARBA00022737"/>
    </source>
</evidence>
<feature type="compositionally biased region" description="Basic residues" evidence="6">
    <location>
        <begin position="1"/>
        <end position="12"/>
    </location>
</feature>
<feature type="domain" description="C2H2-type" evidence="7">
    <location>
        <begin position="308"/>
        <end position="335"/>
    </location>
</feature>
<dbReference type="FunFam" id="3.30.160.60:FF:002287">
    <property type="entry name" value="Uncharacterized protein"/>
    <property type="match status" value="2"/>
</dbReference>
<feature type="domain" description="C2H2-type" evidence="7">
    <location>
        <begin position="252"/>
        <end position="279"/>
    </location>
</feature>
<dbReference type="PANTHER" id="PTHR24408:SF58">
    <property type="entry name" value="TRANSCRIPTION FACTOR (TFIIIA), PUTATIVE (AFU_ORTHOLOGUE AFUA_1G05150)-RELATED"/>
    <property type="match status" value="1"/>
</dbReference>
<feature type="compositionally biased region" description="Polar residues" evidence="6">
    <location>
        <begin position="15"/>
        <end position="25"/>
    </location>
</feature>
<evidence type="ECO:0000313" key="8">
    <source>
        <dbReference type="EMBL" id="KAL1115021.1"/>
    </source>
</evidence>
<evidence type="ECO:0000256" key="4">
    <source>
        <dbReference type="ARBA" id="ARBA00022833"/>
    </source>
</evidence>
<feature type="domain" description="C2H2-type" evidence="7">
    <location>
        <begin position="139"/>
        <end position="167"/>
    </location>
</feature>
<evidence type="ECO:0000259" key="7">
    <source>
        <dbReference type="PROSITE" id="PS50157"/>
    </source>
</evidence>
<feature type="domain" description="C2H2-type" evidence="7">
    <location>
        <begin position="420"/>
        <end position="447"/>
    </location>
</feature>
<keyword evidence="4" id="KW-0862">Zinc</keyword>
<organism evidence="8 9">
    <name type="scientific">Ranatra chinensis</name>
    <dbReference type="NCBI Taxonomy" id="642074"/>
    <lineage>
        <taxon>Eukaryota</taxon>
        <taxon>Metazoa</taxon>
        <taxon>Ecdysozoa</taxon>
        <taxon>Arthropoda</taxon>
        <taxon>Hexapoda</taxon>
        <taxon>Insecta</taxon>
        <taxon>Pterygota</taxon>
        <taxon>Neoptera</taxon>
        <taxon>Paraneoptera</taxon>
        <taxon>Hemiptera</taxon>
        <taxon>Heteroptera</taxon>
        <taxon>Panheteroptera</taxon>
        <taxon>Nepomorpha</taxon>
        <taxon>Nepidae</taxon>
        <taxon>Ranatrinae</taxon>
        <taxon>Ranatra</taxon>
    </lineage>
</organism>
<feature type="domain" description="C2H2-type" evidence="7">
    <location>
        <begin position="364"/>
        <end position="391"/>
    </location>
</feature>
<dbReference type="GO" id="GO:0005634">
    <property type="term" value="C:nucleus"/>
    <property type="evidence" value="ECO:0007669"/>
    <property type="project" value="UniProtKB-ARBA"/>
</dbReference>
<accession>A0ABD0XUP4</accession>
<feature type="domain" description="C2H2-type" evidence="7">
    <location>
        <begin position="392"/>
        <end position="419"/>
    </location>
</feature>
<feature type="domain" description="C2H2-type" evidence="7">
    <location>
        <begin position="336"/>
        <end position="363"/>
    </location>
</feature>
<feature type="region of interest" description="Disordered" evidence="6">
    <location>
        <begin position="1"/>
        <end position="31"/>
    </location>
</feature>
<keyword evidence="9" id="KW-1185">Reference proteome</keyword>
<dbReference type="FunFam" id="3.30.160.60:FF:002104">
    <property type="entry name" value="Si:ch211-266d19.4"/>
    <property type="match status" value="1"/>
</dbReference>
<keyword evidence="2" id="KW-0677">Repeat</keyword>
<dbReference type="Proteomes" id="UP001558652">
    <property type="component" value="Unassembled WGS sequence"/>
</dbReference>
<dbReference type="EMBL" id="JBFDAA010000020">
    <property type="protein sequence ID" value="KAL1115021.1"/>
    <property type="molecule type" value="Genomic_DNA"/>
</dbReference>
<dbReference type="SUPFAM" id="SSF57667">
    <property type="entry name" value="beta-beta-alpha zinc fingers"/>
    <property type="match status" value="6"/>
</dbReference>
<dbReference type="FunFam" id="3.30.160.60:FF:000446">
    <property type="entry name" value="Zinc finger protein"/>
    <property type="match status" value="2"/>
</dbReference>
<feature type="domain" description="C2H2-type" evidence="7">
    <location>
        <begin position="224"/>
        <end position="251"/>
    </location>
</feature>
<dbReference type="SMART" id="SM00355">
    <property type="entry name" value="ZnF_C2H2"/>
    <property type="match status" value="11"/>
</dbReference>
<name>A0ABD0XUP4_9HEMI</name>
<dbReference type="InterPro" id="IPR036236">
    <property type="entry name" value="Znf_C2H2_sf"/>
</dbReference>
<evidence type="ECO:0000256" key="3">
    <source>
        <dbReference type="ARBA" id="ARBA00022771"/>
    </source>
</evidence>
<feature type="domain" description="C2H2-type" evidence="7">
    <location>
        <begin position="280"/>
        <end position="307"/>
    </location>
</feature>